<feature type="compositionally biased region" description="Low complexity" evidence="1">
    <location>
        <begin position="108"/>
        <end position="119"/>
    </location>
</feature>
<feature type="region of interest" description="Disordered" evidence="1">
    <location>
        <begin position="1"/>
        <end position="26"/>
    </location>
</feature>
<sequence>MSTEDKFQLPEHEVAVPTAQQESKEVRRVRTIDERNMNRADAQANQLRKAQLNTALKVLEMHTAPQPQRPKWSDRINANVAAKEAAAAAAATGGEDAKTAEEEKKPEAASSSAPVAAAEPAKDAAEDKPAGETEKATETPEQGKTADEGTAEAKATDDAPST</sequence>
<feature type="compositionally biased region" description="Basic and acidic residues" evidence="1">
    <location>
        <begin position="95"/>
        <end position="107"/>
    </location>
</feature>
<feature type="compositionally biased region" description="Basic and acidic residues" evidence="1">
    <location>
        <begin position="120"/>
        <end position="138"/>
    </location>
</feature>
<organism evidence="2">
    <name type="scientific">Neobodo designis</name>
    <name type="common">Flagellated protozoan</name>
    <name type="synonym">Bodo designis</name>
    <dbReference type="NCBI Taxonomy" id="312471"/>
    <lineage>
        <taxon>Eukaryota</taxon>
        <taxon>Discoba</taxon>
        <taxon>Euglenozoa</taxon>
        <taxon>Kinetoplastea</taxon>
        <taxon>Metakinetoplastina</taxon>
        <taxon>Neobodonida</taxon>
        <taxon>Neobodo</taxon>
    </lineage>
</organism>
<protein>
    <submittedName>
        <fullName evidence="2">Uncharacterized protein</fullName>
    </submittedName>
</protein>
<feature type="compositionally biased region" description="Low complexity" evidence="1">
    <location>
        <begin position="80"/>
        <end position="94"/>
    </location>
</feature>
<evidence type="ECO:0000256" key="1">
    <source>
        <dbReference type="SAM" id="MobiDB-lite"/>
    </source>
</evidence>
<name>A0A7S1W8N8_NEODS</name>
<reference evidence="2" key="1">
    <citation type="submission" date="2021-01" db="EMBL/GenBank/DDBJ databases">
        <authorList>
            <person name="Corre E."/>
            <person name="Pelletier E."/>
            <person name="Niang G."/>
            <person name="Scheremetjew M."/>
            <person name="Finn R."/>
            <person name="Kale V."/>
            <person name="Holt S."/>
            <person name="Cochrane G."/>
            <person name="Meng A."/>
            <person name="Brown T."/>
            <person name="Cohen L."/>
        </authorList>
    </citation>
    <scope>NUCLEOTIDE SEQUENCE</scope>
    <source>
        <strain evidence="2">CCAP 1951/1</strain>
    </source>
</reference>
<feature type="region of interest" description="Disordered" evidence="1">
    <location>
        <begin position="77"/>
        <end position="162"/>
    </location>
</feature>
<evidence type="ECO:0000313" key="2">
    <source>
        <dbReference type="EMBL" id="CAD9154888.1"/>
    </source>
</evidence>
<dbReference type="EMBL" id="HBGF01052136">
    <property type="protein sequence ID" value="CAD9154888.1"/>
    <property type="molecule type" value="Transcribed_RNA"/>
</dbReference>
<proteinExistence type="predicted"/>
<dbReference type="AlphaFoldDB" id="A0A7S1W8N8"/>
<feature type="compositionally biased region" description="Basic and acidic residues" evidence="1">
    <location>
        <begin position="1"/>
        <end position="14"/>
    </location>
</feature>
<accession>A0A7S1W8N8</accession>
<gene>
    <name evidence="2" type="ORF">NDES1114_LOCUS34882</name>
</gene>